<dbReference type="Proteomes" id="UP000628017">
    <property type="component" value="Unassembled WGS sequence"/>
</dbReference>
<proteinExistence type="inferred from homology"/>
<comment type="caution">
    <text evidence="6">The sequence shown here is derived from an EMBL/GenBank/DDBJ whole genome shotgun (WGS) entry which is preliminary data.</text>
</comment>
<accession>A0A916QX06</accession>
<dbReference type="PANTHER" id="PTHR30537">
    <property type="entry name" value="HTH-TYPE TRANSCRIPTIONAL REGULATOR"/>
    <property type="match status" value="1"/>
</dbReference>
<dbReference type="EMBL" id="BMKA01000002">
    <property type="protein sequence ID" value="GGA18324.1"/>
    <property type="molecule type" value="Genomic_DNA"/>
</dbReference>
<dbReference type="Gene3D" id="1.10.10.10">
    <property type="entry name" value="Winged helix-like DNA-binding domain superfamily/Winged helix DNA-binding domain"/>
    <property type="match status" value="1"/>
</dbReference>
<evidence type="ECO:0000256" key="1">
    <source>
        <dbReference type="ARBA" id="ARBA00009437"/>
    </source>
</evidence>
<dbReference type="AlphaFoldDB" id="A0A916QX06"/>
<dbReference type="RefSeq" id="WP_188673810.1">
    <property type="nucleotide sequence ID" value="NZ_BMKA01000002.1"/>
</dbReference>
<dbReference type="InterPro" id="IPR000847">
    <property type="entry name" value="LysR_HTH_N"/>
</dbReference>
<dbReference type="InterPro" id="IPR036388">
    <property type="entry name" value="WH-like_DNA-bd_sf"/>
</dbReference>
<evidence type="ECO:0000313" key="6">
    <source>
        <dbReference type="EMBL" id="GGA18324.1"/>
    </source>
</evidence>
<keyword evidence="7" id="KW-1185">Reference proteome</keyword>
<keyword evidence="4" id="KW-0804">Transcription</keyword>
<evidence type="ECO:0000259" key="5">
    <source>
        <dbReference type="PROSITE" id="PS50931"/>
    </source>
</evidence>
<evidence type="ECO:0000313" key="7">
    <source>
        <dbReference type="Proteomes" id="UP000628017"/>
    </source>
</evidence>
<keyword evidence="2" id="KW-0805">Transcription regulation</keyword>
<sequence length="292" mass="32698">MDWREIPSLSALRAFEATARHLNFSKAARELNVTHAAIAQHVRGLEAEFKEALVQRQGRGLALTPSGHALSIRLQTGFGEIAAGVDDLRRLHEDRPLNISVTPAFATNWLMPRIGSFWRDHPEITLNINPSVELVDLSQGVFDLAIRYGTGDWQGMEVERLTDGGFCVVAHPDLVKDCEYKTLKDTQSLPWLLEDSMMERRAMLEAEGLDFDNLNVNLMSRSSLALSGVMAGLGVTLHPRSLIEREVATGQLKLLFELESEDLGYYLVWLPSRDGPKERTLRKWLLQVAKAA</sequence>
<dbReference type="GO" id="GO:0043565">
    <property type="term" value="F:sequence-specific DNA binding"/>
    <property type="evidence" value="ECO:0007669"/>
    <property type="project" value="TreeGrafter"/>
</dbReference>
<dbReference type="SUPFAM" id="SSF46785">
    <property type="entry name" value="Winged helix' DNA-binding domain"/>
    <property type="match status" value="1"/>
</dbReference>
<comment type="similarity">
    <text evidence="1">Belongs to the LysR transcriptional regulatory family.</text>
</comment>
<feature type="domain" description="HTH lysR-type" evidence="5">
    <location>
        <begin position="7"/>
        <end position="64"/>
    </location>
</feature>
<dbReference type="PROSITE" id="PS50931">
    <property type="entry name" value="HTH_LYSR"/>
    <property type="match status" value="1"/>
</dbReference>
<dbReference type="Pfam" id="PF03466">
    <property type="entry name" value="LysR_substrate"/>
    <property type="match status" value="1"/>
</dbReference>
<dbReference type="Pfam" id="PF00126">
    <property type="entry name" value="HTH_1"/>
    <property type="match status" value="1"/>
</dbReference>
<dbReference type="GO" id="GO:0006351">
    <property type="term" value="P:DNA-templated transcription"/>
    <property type="evidence" value="ECO:0007669"/>
    <property type="project" value="TreeGrafter"/>
</dbReference>
<gene>
    <name evidence="6" type="ORF">GCM10011498_18740</name>
</gene>
<evidence type="ECO:0000256" key="2">
    <source>
        <dbReference type="ARBA" id="ARBA00023015"/>
    </source>
</evidence>
<dbReference type="Gene3D" id="3.40.190.10">
    <property type="entry name" value="Periplasmic binding protein-like II"/>
    <property type="match status" value="2"/>
</dbReference>
<dbReference type="PANTHER" id="PTHR30537:SF74">
    <property type="entry name" value="HTH-TYPE TRANSCRIPTIONAL REGULATOR TRPI"/>
    <property type="match status" value="1"/>
</dbReference>
<reference evidence="6" key="2">
    <citation type="submission" date="2020-09" db="EMBL/GenBank/DDBJ databases">
        <authorList>
            <person name="Sun Q."/>
            <person name="Zhou Y."/>
        </authorList>
    </citation>
    <scope>NUCLEOTIDE SEQUENCE</scope>
    <source>
        <strain evidence="6">CGMCC 1.15880</strain>
    </source>
</reference>
<evidence type="ECO:0000256" key="4">
    <source>
        <dbReference type="ARBA" id="ARBA00023163"/>
    </source>
</evidence>
<reference evidence="6" key="1">
    <citation type="journal article" date="2014" name="Int. J. Syst. Evol. Microbiol.">
        <title>Complete genome sequence of Corynebacterium casei LMG S-19264T (=DSM 44701T), isolated from a smear-ripened cheese.</title>
        <authorList>
            <consortium name="US DOE Joint Genome Institute (JGI-PGF)"/>
            <person name="Walter F."/>
            <person name="Albersmeier A."/>
            <person name="Kalinowski J."/>
            <person name="Ruckert C."/>
        </authorList>
    </citation>
    <scope>NUCLEOTIDE SEQUENCE</scope>
    <source>
        <strain evidence="6">CGMCC 1.15880</strain>
    </source>
</reference>
<keyword evidence="3" id="KW-0238">DNA-binding</keyword>
<dbReference type="InterPro" id="IPR058163">
    <property type="entry name" value="LysR-type_TF_proteobact-type"/>
</dbReference>
<dbReference type="InterPro" id="IPR005119">
    <property type="entry name" value="LysR_subst-bd"/>
</dbReference>
<evidence type="ECO:0000256" key="3">
    <source>
        <dbReference type="ARBA" id="ARBA00023125"/>
    </source>
</evidence>
<dbReference type="GO" id="GO:0003700">
    <property type="term" value="F:DNA-binding transcription factor activity"/>
    <property type="evidence" value="ECO:0007669"/>
    <property type="project" value="InterPro"/>
</dbReference>
<dbReference type="SUPFAM" id="SSF53850">
    <property type="entry name" value="Periplasmic binding protein-like II"/>
    <property type="match status" value="1"/>
</dbReference>
<organism evidence="6 7">
    <name type="scientific">Neptunicoccus cionae</name>
    <dbReference type="NCBI Taxonomy" id="2035344"/>
    <lineage>
        <taxon>Bacteria</taxon>
        <taxon>Pseudomonadati</taxon>
        <taxon>Pseudomonadota</taxon>
        <taxon>Alphaproteobacteria</taxon>
        <taxon>Rhodobacterales</taxon>
        <taxon>Paracoccaceae</taxon>
        <taxon>Neptunicoccus</taxon>
    </lineage>
</organism>
<protein>
    <submittedName>
        <fullName evidence="6">LysR family transcriptional regulator</fullName>
    </submittedName>
</protein>
<name>A0A916QX06_9RHOB</name>
<dbReference type="InterPro" id="IPR036390">
    <property type="entry name" value="WH_DNA-bd_sf"/>
</dbReference>